<organism evidence="1 2">
    <name type="scientific">Megalodesulfovibrio gigas (strain ATCC 19364 / DSM 1382 / NCIMB 9332 / VKM B-1759)</name>
    <name type="common">Desulfovibrio gigas</name>
    <dbReference type="NCBI Taxonomy" id="1121448"/>
    <lineage>
        <taxon>Bacteria</taxon>
        <taxon>Pseudomonadati</taxon>
        <taxon>Thermodesulfobacteriota</taxon>
        <taxon>Desulfovibrionia</taxon>
        <taxon>Desulfovibrionales</taxon>
        <taxon>Desulfovibrionaceae</taxon>
        <taxon>Megalodesulfovibrio</taxon>
    </lineage>
</organism>
<dbReference type="PATRIC" id="fig|1121448.10.peg.2425"/>
<name>T2GDL9_MEGG1</name>
<reference evidence="1 2" key="1">
    <citation type="journal article" date="2013" name="J. Bacteriol.">
        <title>Roles of HynAB and Ech, the only two hydrogenases found in the model sulfate reducer Desulfovibrio gigas.</title>
        <authorList>
            <person name="Morais-Silva F.O."/>
            <person name="Santos C.I."/>
            <person name="Rodrigues R."/>
            <person name="Pereira I.A."/>
            <person name="Rodrigues-Pousada C."/>
        </authorList>
    </citation>
    <scope>NUCLEOTIDE SEQUENCE [LARGE SCALE GENOMIC DNA]</scope>
    <source>
        <strain evidence="2">ATCC 19364 / DSM 1382 / NCIMB 9332 / VKM B-1759</strain>
    </source>
</reference>
<reference evidence="2" key="2">
    <citation type="submission" date="2013-07" db="EMBL/GenBank/DDBJ databases">
        <authorList>
            <person name="Morais-Silva F.O."/>
            <person name="Rezende A.M."/>
            <person name="Pimentel C."/>
            <person name="Resende D.M."/>
            <person name="Santos C.I."/>
            <person name="Clemente C."/>
            <person name="de Oliveira L.M."/>
            <person name="da Silva S.M."/>
            <person name="Costa D.A."/>
            <person name="Varela-Raposo A."/>
            <person name="Horacio E.C.A."/>
            <person name="Matos M."/>
            <person name="Flores O."/>
            <person name="Ruiz J.C."/>
            <person name="Rodrigues-Pousada C."/>
        </authorList>
    </citation>
    <scope>NUCLEOTIDE SEQUENCE [LARGE SCALE GENOMIC DNA]</scope>
    <source>
        <strain evidence="2">ATCC 19364 / DSM 1382 / NCIMB 9332 / VKM B-1759</strain>
    </source>
</reference>
<evidence type="ECO:0000313" key="1">
    <source>
        <dbReference type="EMBL" id="AGW14211.1"/>
    </source>
</evidence>
<gene>
    <name evidence="1" type="ORF">DGI_2471</name>
</gene>
<proteinExistence type="predicted"/>
<dbReference type="eggNOG" id="COG3153">
    <property type="taxonomic scope" value="Bacteria"/>
</dbReference>
<dbReference type="AlphaFoldDB" id="T2GDL9"/>
<dbReference type="Gene3D" id="3.40.630.30">
    <property type="match status" value="1"/>
</dbReference>
<keyword evidence="2" id="KW-1185">Reference proteome</keyword>
<evidence type="ECO:0000313" key="2">
    <source>
        <dbReference type="Proteomes" id="UP000016587"/>
    </source>
</evidence>
<accession>T2GDL9</accession>
<dbReference type="RefSeq" id="WP_021761203.1">
    <property type="nucleotide sequence ID" value="NC_022444.1"/>
</dbReference>
<dbReference type="EMBL" id="CP006585">
    <property type="protein sequence ID" value="AGW14211.1"/>
    <property type="molecule type" value="Genomic_DNA"/>
</dbReference>
<protein>
    <recommendedName>
        <fullName evidence="3">N-acetyltransferase domain-containing protein</fullName>
    </recommendedName>
</protein>
<dbReference type="KEGG" id="dgg:DGI_2471"/>
<dbReference type="HOGENOM" id="CLU_052477_0_0_7"/>
<dbReference type="Proteomes" id="UP000016587">
    <property type="component" value="Chromosome"/>
</dbReference>
<sequence>MECDIETLRAFLETVGCPSDVAAALDTAAPLAAQAIGPDVRAGLARLLPLALGLPAAPAALVDTGSLEQWRDFAARHLDDDTVRTAAVARIRATPTGEPPKDSSLVSTIALMRPEDAPGAARLLYLIYDTNYPVVDYYVPEKLIAMSRTKALLTLVARLEHGAIAGQIAMYRSSPPNPALYEQGQLLVDPAYRHTSIAYMLLKAQEELTQTMAWAEVFWGEPVCNHLVTQKGAKRQGYLPCGLELSLMPDEAYAKEGAPGRVSCLMAFRVVRDRPLPLYVPDCCRPVVEPILASLPLQREMCQAGPPAQAGNVASLGPVTVQTLRVFDQAQVARMQVFAVGQDIRAQVAALMDLAARQKLAVVQVYLNAADPGVVAAVAALRERGFLFGAFAPLWFVEGDALMLQWLAARPDFEAIRLLTDQAKTILAHIRREWDALAHDPAHDQD</sequence>
<dbReference type="InterPro" id="IPR016181">
    <property type="entry name" value="Acyl_CoA_acyltransferase"/>
</dbReference>
<dbReference type="STRING" id="1121448.DGI_2471"/>
<evidence type="ECO:0008006" key="3">
    <source>
        <dbReference type="Google" id="ProtNLM"/>
    </source>
</evidence>
<dbReference type="OrthoDB" id="5412651at2"/>
<dbReference type="SUPFAM" id="SSF55729">
    <property type="entry name" value="Acyl-CoA N-acyltransferases (Nat)"/>
    <property type="match status" value="1"/>
</dbReference>